<feature type="signal peptide" evidence="1">
    <location>
        <begin position="1"/>
        <end position="26"/>
    </location>
</feature>
<dbReference type="Proteomes" id="UP000494040">
    <property type="component" value="Unassembled WGS sequence"/>
</dbReference>
<dbReference type="EnsemblMetazoa" id="XM_014403164.1">
    <property type="protein sequence ID" value="XP_014258650.1"/>
    <property type="gene ID" value="LOC106672059"/>
</dbReference>
<sequence>MTSGRKMIPEIIIILDIYLFLMPCFPAKPQLREPFSNLEDKEISFLFKRKEDQITDKTTVDYDWVWPNYNLLRKNNLKNKRQDKIQELTCFFDKSCQSENDFERHKDDKTSQGTTLSGEAIEKDHLESFFDNKNIFFMRKMSNSTIRNGFSDKHEPSGTNCPVLVCALLSRIKRNKEIFVKKAEGNPLKRVRDLKLENLKMKSRPKLKSRRYDLSFLDFPFDLEGHRIEKPKQGKSN</sequence>
<dbReference type="GeneID" id="106672059"/>
<feature type="chain" id="PRO_5035214032" evidence="1">
    <location>
        <begin position="27"/>
        <end position="237"/>
    </location>
</feature>
<evidence type="ECO:0000313" key="3">
    <source>
        <dbReference type="Proteomes" id="UP000494040"/>
    </source>
</evidence>
<organism evidence="2 3">
    <name type="scientific">Cimex lectularius</name>
    <name type="common">Bed bug</name>
    <name type="synonym">Acanthia lectularia</name>
    <dbReference type="NCBI Taxonomy" id="79782"/>
    <lineage>
        <taxon>Eukaryota</taxon>
        <taxon>Metazoa</taxon>
        <taxon>Ecdysozoa</taxon>
        <taxon>Arthropoda</taxon>
        <taxon>Hexapoda</taxon>
        <taxon>Insecta</taxon>
        <taxon>Pterygota</taxon>
        <taxon>Neoptera</taxon>
        <taxon>Paraneoptera</taxon>
        <taxon>Hemiptera</taxon>
        <taxon>Heteroptera</taxon>
        <taxon>Panheteroptera</taxon>
        <taxon>Cimicomorpha</taxon>
        <taxon>Cimicidae</taxon>
        <taxon>Cimex</taxon>
    </lineage>
</organism>
<dbReference type="AlphaFoldDB" id="A0A8I6S854"/>
<keyword evidence="3" id="KW-1185">Reference proteome</keyword>
<evidence type="ECO:0000256" key="1">
    <source>
        <dbReference type="SAM" id="SignalP"/>
    </source>
</evidence>
<proteinExistence type="predicted"/>
<accession>A0A8I6S854</accession>
<dbReference type="KEGG" id="clec:106672059"/>
<keyword evidence="1" id="KW-0732">Signal</keyword>
<evidence type="ECO:0000313" key="2">
    <source>
        <dbReference type="EnsemblMetazoa" id="XP_014258650.1"/>
    </source>
</evidence>
<dbReference type="RefSeq" id="XP_014258650.1">
    <property type="nucleotide sequence ID" value="XM_014403164.1"/>
</dbReference>
<name>A0A8I6S854_CIMLE</name>
<protein>
    <submittedName>
        <fullName evidence="2">Uncharacterized protein</fullName>
    </submittedName>
</protein>
<reference evidence="2" key="1">
    <citation type="submission" date="2022-01" db="UniProtKB">
        <authorList>
            <consortium name="EnsemblMetazoa"/>
        </authorList>
    </citation>
    <scope>IDENTIFICATION</scope>
</reference>